<comment type="catalytic activity">
    <reaction evidence="11">
        <text>(ethylene terephthalate)(n) + H2O = (ethylene terephthalate)(n-1) + 4-[(2-hydroxyethoxy)carbonyl]benzoate + H(+)</text>
        <dbReference type="Rhea" id="RHEA:49528"/>
        <dbReference type="Rhea" id="RHEA-COMP:12420"/>
        <dbReference type="Rhea" id="RHEA-COMP:12421"/>
        <dbReference type="ChEBI" id="CHEBI:15377"/>
        <dbReference type="ChEBI" id="CHEBI:15378"/>
        <dbReference type="ChEBI" id="CHEBI:131701"/>
        <dbReference type="ChEBI" id="CHEBI:131704"/>
        <dbReference type="EC" id="3.1.1.101"/>
    </reaction>
    <physiologicalReaction direction="left-to-right" evidence="11">
        <dbReference type="Rhea" id="RHEA:49529"/>
    </physiologicalReaction>
</comment>
<comment type="caution">
    <text evidence="17">The sequence shown here is derived from an EMBL/GenBank/DDBJ whole genome shotgun (WGS) entry which is preliminary data.</text>
</comment>
<evidence type="ECO:0000256" key="2">
    <source>
        <dbReference type="ARBA" id="ARBA00004613"/>
    </source>
</evidence>
<evidence type="ECO:0000256" key="15">
    <source>
        <dbReference type="SAM" id="SignalP"/>
    </source>
</evidence>
<comment type="catalytic activity">
    <reaction evidence="14">
        <text>cutin + H2O = cutin monomers.</text>
        <dbReference type="EC" id="3.1.1.74"/>
    </reaction>
</comment>
<keyword evidence="15" id="KW-0732">Signal</keyword>
<dbReference type="EC" id="3.1.1.74" evidence="4"/>
<keyword evidence="18" id="KW-1185">Reference proteome</keyword>
<gene>
    <name evidence="17" type="ORF">GCM10010468_29840</name>
</gene>
<dbReference type="Gene3D" id="3.40.50.1820">
    <property type="entry name" value="alpha/beta hydrolase"/>
    <property type="match status" value="1"/>
</dbReference>
<evidence type="ECO:0000256" key="8">
    <source>
        <dbReference type="ARBA" id="ARBA00022801"/>
    </source>
</evidence>
<evidence type="ECO:0000256" key="12">
    <source>
        <dbReference type="ARBA" id="ARBA00033764"/>
    </source>
</evidence>
<evidence type="ECO:0000256" key="3">
    <source>
        <dbReference type="ARBA" id="ARBA00008645"/>
    </source>
</evidence>
<feature type="signal peptide" evidence="15">
    <location>
        <begin position="1"/>
        <end position="19"/>
    </location>
</feature>
<dbReference type="InterPro" id="IPR041127">
    <property type="entry name" value="PET_hydrolase/cutinase-like"/>
</dbReference>
<evidence type="ECO:0000259" key="16">
    <source>
        <dbReference type="Pfam" id="PF12740"/>
    </source>
</evidence>
<evidence type="ECO:0000256" key="5">
    <source>
        <dbReference type="ARBA" id="ARBA00022487"/>
    </source>
</evidence>
<comment type="subcellular location">
    <subcellularLocation>
        <location evidence="1">Periplasm</location>
    </subcellularLocation>
    <subcellularLocation>
        <location evidence="2">Secreted</location>
    </subcellularLocation>
</comment>
<evidence type="ECO:0000256" key="9">
    <source>
        <dbReference type="ARBA" id="ARBA00023157"/>
    </source>
</evidence>
<dbReference type="SUPFAM" id="SSF53474">
    <property type="entry name" value="alpha/beta-Hydrolases"/>
    <property type="match status" value="1"/>
</dbReference>
<dbReference type="Proteomes" id="UP001501237">
    <property type="component" value="Unassembled WGS sequence"/>
</dbReference>
<dbReference type="InterPro" id="IPR050261">
    <property type="entry name" value="FrsA_esterase"/>
</dbReference>
<accession>A0ABP6Q9G7</accession>
<dbReference type="EMBL" id="BAAAUV010000006">
    <property type="protein sequence ID" value="GAA3211247.1"/>
    <property type="molecule type" value="Genomic_DNA"/>
</dbReference>
<dbReference type="Pfam" id="PF12740">
    <property type="entry name" value="PETase"/>
    <property type="match status" value="1"/>
</dbReference>
<evidence type="ECO:0000256" key="6">
    <source>
        <dbReference type="ARBA" id="ARBA00022525"/>
    </source>
</evidence>
<feature type="chain" id="PRO_5045313148" description="Poly(ethylene terephthalate) hydrolase" evidence="15">
    <location>
        <begin position="20"/>
        <end position="280"/>
    </location>
</feature>
<keyword evidence="6" id="KW-0964">Secreted</keyword>
<keyword evidence="7" id="KW-0574">Periplasm</keyword>
<keyword evidence="8" id="KW-0378">Hydrolase</keyword>
<dbReference type="PANTHER" id="PTHR22946">
    <property type="entry name" value="DIENELACTONE HYDROLASE DOMAIN-CONTAINING PROTEIN-RELATED"/>
    <property type="match status" value="1"/>
</dbReference>
<keyword evidence="5" id="KW-0719">Serine esterase</keyword>
<dbReference type="RefSeq" id="WP_344828124.1">
    <property type="nucleotide sequence ID" value="NZ_BAAAUV010000006.1"/>
</dbReference>
<evidence type="ECO:0000256" key="4">
    <source>
        <dbReference type="ARBA" id="ARBA00013095"/>
    </source>
</evidence>
<evidence type="ECO:0000256" key="7">
    <source>
        <dbReference type="ARBA" id="ARBA00022764"/>
    </source>
</evidence>
<feature type="domain" description="PET hydrolase/cutinase-like" evidence="16">
    <location>
        <begin position="21"/>
        <end position="279"/>
    </location>
</feature>
<dbReference type="PANTHER" id="PTHR22946:SF9">
    <property type="entry name" value="POLYKETIDE TRANSFERASE AF380"/>
    <property type="match status" value="1"/>
</dbReference>
<organism evidence="17 18">
    <name type="scientific">Actinocorallia longicatena</name>
    <dbReference type="NCBI Taxonomy" id="111803"/>
    <lineage>
        <taxon>Bacteria</taxon>
        <taxon>Bacillati</taxon>
        <taxon>Actinomycetota</taxon>
        <taxon>Actinomycetes</taxon>
        <taxon>Streptosporangiales</taxon>
        <taxon>Thermomonosporaceae</taxon>
        <taxon>Actinocorallia</taxon>
    </lineage>
</organism>
<dbReference type="EC" id="3.1.1.101" evidence="12"/>
<dbReference type="InterPro" id="IPR029058">
    <property type="entry name" value="AB_hydrolase_fold"/>
</dbReference>
<evidence type="ECO:0000256" key="13">
    <source>
        <dbReference type="ARBA" id="ARBA00033780"/>
    </source>
</evidence>
<name>A0ABP6Q9G7_9ACTN</name>
<protein>
    <recommendedName>
        <fullName evidence="13">Poly(ethylene terephthalate) hydrolase</fullName>
        <ecNumber evidence="12">3.1.1.101</ecNumber>
        <ecNumber evidence="4">3.1.1.74</ecNumber>
    </recommendedName>
</protein>
<evidence type="ECO:0000313" key="18">
    <source>
        <dbReference type="Proteomes" id="UP001501237"/>
    </source>
</evidence>
<sequence>MLSATVLAAACAVVPATHATATGHERGPDPTEQSITAVTGPYAVSVKEVPAKTAPGFNKGTVYYPSSRKDGTFGGVVIIPGLLEPESTMSWFGPRLASQGFVVFTLEAFSLADFPEPRAGQLLAALDHLAATGPAAYGLDPSRLAVMGHSMGGGGALRAAQQRPSLRAAIPMAPWHTDRAWQDVRVPTMIQAGDNDFIAGAGTHALPFYDNLTAAPEKAYLLFENAGHFTWAVPGTQIAKYSIAWLKRYVDDDTRYSRFLCPPPPAPGAVLQDHRGTCPA</sequence>
<evidence type="ECO:0000256" key="10">
    <source>
        <dbReference type="ARBA" id="ARBA00033629"/>
    </source>
</evidence>
<evidence type="ECO:0000256" key="1">
    <source>
        <dbReference type="ARBA" id="ARBA00004418"/>
    </source>
</evidence>
<proteinExistence type="inferred from homology"/>
<keyword evidence="9" id="KW-1015">Disulfide bond</keyword>
<evidence type="ECO:0000256" key="14">
    <source>
        <dbReference type="ARBA" id="ARBA00034045"/>
    </source>
</evidence>
<evidence type="ECO:0000256" key="11">
    <source>
        <dbReference type="ARBA" id="ARBA00033707"/>
    </source>
</evidence>
<comment type="catalytic activity">
    <reaction evidence="10">
        <text>a butanoate ester + H2O = an aliphatic alcohol + butanoate + H(+)</text>
        <dbReference type="Rhea" id="RHEA:47348"/>
        <dbReference type="ChEBI" id="CHEBI:2571"/>
        <dbReference type="ChEBI" id="CHEBI:15377"/>
        <dbReference type="ChEBI" id="CHEBI:15378"/>
        <dbReference type="ChEBI" id="CHEBI:17968"/>
        <dbReference type="ChEBI" id="CHEBI:50477"/>
    </reaction>
    <physiologicalReaction direction="left-to-right" evidence="10">
        <dbReference type="Rhea" id="RHEA:47349"/>
    </physiologicalReaction>
</comment>
<evidence type="ECO:0000313" key="17">
    <source>
        <dbReference type="EMBL" id="GAA3211247.1"/>
    </source>
</evidence>
<reference evidence="18" key="1">
    <citation type="journal article" date="2019" name="Int. J. Syst. Evol. Microbiol.">
        <title>The Global Catalogue of Microorganisms (GCM) 10K type strain sequencing project: providing services to taxonomists for standard genome sequencing and annotation.</title>
        <authorList>
            <consortium name="The Broad Institute Genomics Platform"/>
            <consortium name="The Broad Institute Genome Sequencing Center for Infectious Disease"/>
            <person name="Wu L."/>
            <person name="Ma J."/>
        </authorList>
    </citation>
    <scope>NUCLEOTIDE SEQUENCE [LARGE SCALE GENOMIC DNA]</scope>
    <source>
        <strain evidence="18">JCM 9377</strain>
    </source>
</reference>
<comment type="similarity">
    <text evidence="3">Belongs to the AB hydrolase superfamily.</text>
</comment>